<dbReference type="AlphaFoldDB" id="A0A2P5F7A3"/>
<accession>A0A2P5F7A3</accession>
<gene>
    <name evidence="2" type="ORF">TorRG33x02_106670</name>
</gene>
<evidence type="ECO:0000313" key="3">
    <source>
        <dbReference type="Proteomes" id="UP000237000"/>
    </source>
</evidence>
<evidence type="ECO:0000313" key="2">
    <source>
        <dbReference type="EMBL" id="PON93683.1"/>
    </source>
</evidence>
<proteinExistence type="predicted"/>
<dbReference type="InParanoid" id="A0A2P5F7A3"/>
<feature type="compositionally biased region" description="Basic and acidic residues" evidence="1">
    <location>
        <begin position="28"/>
        <end position="40"/>
    </location>
</feature>
<dbReference type="EMBL" id="JXTC01000057">
    <property type="protein sequence ID" value="PON93683.1"/>
    <property type="molecule type" value="Genomic_DNA"/>
</dbReference>
<reference evidence="3" key="1">
    <citation type="submission" date="2016-06" db="EMBL/GenBank/DDBJ databases">
        <title>Parallel loss of symbiosis genes in relatives of nitrogen-fixing non-legume Parasponia.</title>
        <authorList>
            <person name="Van Velzen R."/>
            <person name="Holmer R."/>
            <person name="Bu F."/>
            <person name="Rutten L."/>
            <person name="Van Zeijl A."/>
            <person name="Liu W."/>
            <person name="Santuari L."/>
            <person name="Cao Q."/>
            <person name="Sharma T."/>
            <person name="Shen D."/>
            <person name="Roswanjaya Y."/>
            <person name="Wardhani T."/>
            <person name="Kalhor M.S."/>
            <person name="Jansen J."/>
            <person name="Van den Hoogen J."/>
            <person name="Gungor B."/>
            <person name="Hartog M."/>
            <person name="Hontelez J."/>
            <person name="Verver J."/>
            <person name="Yang W.-C."/>
            <person name="Schijlen E."/>
            <person name="Repin R."/>
            <person name="Schilthuizen M."/>
            <person name="Schranz E."/>
            <person name="Heidstra R."/>
            <person name="Miyata K."/>
            <person name="Fedorova E."/>
            <person name="Kohlen W."/>
            <person name="Bisseling T."/>
            <person name="Smit S."/>
            <person name="Geurts R."/>
        </authorList>
    </citation>
    <scope>NUCLEOTIDE SEQUENCE [LARGE SCALE GENOMIC DNA]</scope>
    <source>
        <strain evidence="3">cv. RG33-2</strain>
    </source>
</reference>
<evidence type="ECO:0000256" key="1">
    <source>
        <dbReference type="SAM" id="MobiDB-lite"/>
    </source>
</evidence>
<feature type="region of interest" description="Disordered" evidence="1">
    <location>
        <begin position="1"/>
        <end position="89"/>
    </location>
</feature>
<keyword evidence="3" id="KW-1185">Reference proteome</keyword>
<dbReference type="Proteomes" id="UP000237000">
    <property type="component" value="Unassembled WGS sequence"/>
</dbReference>
<sequence>MKSSRWILIANHGSLPQDGTDTSQNLGEKIENTNTTRDESILQNVLLEKAKNSEPASNEKHDSRKTHTLTAENENAAKGEFTDTSGTFQ</sequence>
<protein>
    <submittedName>
        <fullName evidence="2">Uncharacterized protein</fullName>
    </submittedName>
</protein>
<organism evidence="2 3">
    <name type="scientific">Trema orientale</name>
    <name type="common">Charcoal tree</name>
    <name type="synonym">Celtis orientalis</name>
    <dbReference type="NCBI Taxonomy" id="63057"/>
    <lineage>
        <taxon>Eukaryota</taxon>
        <taxon>Viridiplantae</taxon>
        <taxon>Streptophyta</taxon>
        <taxon>Embryophyta</taxon>
        <taxon>Tracheophyta</taxon>
        <taxon>Spermatophyta</taxon>
        <taxon>Magnoliopsida</taxon>
        <taxon>eudicotyledons</taxon>
        <taxon>Gunneridae</taxon>
        <taxon>Pentapetalae</taxon>
        <taxon>rosids</taxon>
        <taxon>fabids</taxon>
        <taxon>Rosales</taxon>
        <taxon>Cannabaceae</taxon>
        <taxon>Trema</taxon>
    </lineage>
</organism>
<feature type="compositionally biased region" description="Polar residues" evidence="1">
    <location>
        <begin position="17"/>
        <end position="26"/>
    </location>
</feature>
<comment type="caution">
    <text evidence="2">The sequence shown here is derived from an EMBL/GenBank/DDBJ whole genome shotgun (WGS) entry which is preliminary data.</text>
</comment>
<feature type="compositionally biased region" description="Basic and acidic residues" evidence="1">
    <location>
        <begin position="48"/>
        <end position="62"/>
    </location>
</feature>
<dbReference type="OrthoDB" id="10595186at2759"/>
<name>A0A2P5F7A3_TREOI</name>